<name>A0A162FIX3_METOA</name>
<proteinExistence type="predicted"/>
<protein>
    <submittedName>
        <fullName evidence="1">Uncharacterized protein</fullName>
    </submittedName>
</protein>
<sequence length="39" mass="4551">MRHGRRYRGRPLLRPRPYSLLGLVATGIVAKKVYDKVKE</sequence>
<organism evidence="1 2">
    <name type="scientific">Methanobrevibacter oralis</name>
    <dbReference type="NCBI Taxonomy" id="66851"/>
    <lineage>
        <taxon>Archaea</taxon>
        <taxon>Methanobacteriati</taxon>
        <taxon>Methanobacteriota</taxon>
        <taxon>Methanomada group</taxon>
        <taxon>Methanobacteria</taxon>
        <taxon>Methanobacteriales</taxon>
        <taxon>Methanobacteriaceae</taxon>
        <taxon>Methanobrevibacter</taxon>
    </lineage>
</organism>
<dbReference type="Proteomes" id="UP000077428">
    <property type="component" value="Unassembled WGS sequence"/>
</dbReference>
<evidence type="ECO:0000313" key="2">
    <source>
        <dbReference type="Proteomes" id="UP000077428"/>
    </source>
</evidence>
<dbReference type="PATRIC" id="fig|66851.6.peg.483"/>
<accession>A0A162FIX3</accession>
<gene>
    <name evidence="1" type="ORF">MBORA_04210</name>
</gene>
<dbReference type="AlphaFoldDB" id="A0A162FIX3"/>
<reference evidence="2" key="1">
    <citation type="journal article" date="2016" name="Genome Announc.">
        <title>Draft Genome Sequences of Methanobrevibacter curvatus DSM11111, Methanobrevibacter cuticularis DSM11139, Methanobrevibacter filiformis DSM11501, and Methanobrevibacter oralis DSM7256.</title>
        <authorList>
            <person name="Poehlein A."/>
            <person name="Seedorf H."/>
        </authorList>
    </citation>
    <scope>NUCLEOTIDE SEQUENCE [LARGE SCALE GENOMIC DNA]</scope>
    <source>
        <strain evidence="2">DSM 7256 / JCM 30027 / ZR</strain>
    </source>
</reference>
<dbReference type="EMBL" id="LWMU01000047">
    <property type="protein sequence ID" value="KZX13715.1"/>
    <property type="molecule type" value="Genomic_DNA"/>
</dbReference>
<comment type="caution">
    <text evidence="1">The sequence shown here is derived from an EMBL/GenBank/DDBJ whole genome shotgun (WGS) entry which is preliminary data.</text>
</comment>
<evidence type="ECO:0000313" key="1">
    <source>
        <dbReference type="EMBL" id="KZX13715.1"/>
    </source>
</evidence>
<keyword evidence="2" id="KW-1185">Reference proteome</keyword>